<dbReference type="CDD" id="cd06603">
    <property type="entry name" value="GH31_GANC_GANAB_alpha"/>
    <property type="match status" value="1"/>
</dbReference>
<dbReference type="InterPro" id="IPR013780">
    <property type="entry name" value="Glyco_hydro_b"/>
</dbReference>
<gene>
    <name evidence="16" type="ORF">DM01DRAFT_1332171</name>
</gene>
<dbReference type="STRING" id="101127.A0A1X2GU67"/>
<dbReference type="Pfam" id="PF21365">
    <property type="entry name" value="Glyco_hydro_31_3rd"/>
    <property type="match status" value="1"/>
</dbReference>
<evidence type="ECO:0000256" key="2">
    <source>
        <dbReference type="ARBA" id="ARBA00004833"/>
    </source>
</evidence>
<keyword evidence="17" id="KW-1185">Reference proteome</keyword>
<comment type="similarity">
    <text evidence="3 10">Belongs to the glycosyl hydrolase 31 family.</text>
</comment>
<dbReference type="SUPFAM" id="SSF51011">
    <property type="entry name" value="Glycosyl hydrolase domain"/>
    <property type="match status" value="1"/>
</dbReference>
<feature type="domain" description="DUF5110" evidence="14">
    <location>
        <begin position="824"/>
        <end position="866"/>
    </location>
</feature>
<dbReference type="GO" id="GO:0033919">
    <property type="term" value="F:glucan 1,3-alpha-glucosidase activity"/>
    <property type="evidence" value="ECO:0007669"/>
    <property type="project" value="EnsemblFungi"/>
</dbReference>
<dbReference type="EMBL" id="MCGT01000003">
    <property type="protein sequence ID" value="ORX61571.1"/>
    <property type="molecule type" value="Genomic_DNA"/>
</dbReference>
<dbReference type="GO" id="GO:0017177">
    <property type="term" value="C:glucosidase II complex"/>
    <property type="evidence" value="ECO:0007669"/>
    <property type="project" value="EnsemblFungi"/>
</dbReference>
<comment type="subcellular location">
    <subcellularLocation>
        <location evidence="1">Endoplasmic reticulum</location>
    </subcellularLocation>
</comment>
<feature type="domain" description="Glycoside hydrolase family 31 TIM barrel" evidence="12">
    <location>
        <begin position="382"/>
        <end position="710"/>
    </location>
</feature>
<evidence type="ECO:0000256" key="6">
    <source>
        <dbReference type="ARBA" id="ARBA00022824"/>
    </source>
</evidence>
<evidence type="ECO:0000256" key="1">
    <source>
        <dbReference type="ARBA" id="ARBA00004240"/>
    </source>
</evidence>
<dbReference type="CDD" id="cd14752">
    <property type="entry name" value="GH31_N"/>
    <property type="match status" value="1"/>
</dbReference>
<evidence type="ECO:0000256" key="7">
    <source>
        <dbReference type="ARBA" id="ARBA00023180"/>
    </source>
</evidence>
<sequence length="949" mass="108604">MPFSSRQRIHLYLLGLLLFGSLASAMKTEDFKTCSQSGFCQRNRLYADDAAALGDAFRSPYAVDADSLHLSLEDTAHITADIINKNADKRFTMALTFLQDNTVRVQMNEKDPLHPRFDAHAAHTLVKAPVAQAPQAVDRTQDNQVTMILDASRKVIVTLEPVKVDFLVNDASVITLNDRGFFNFEHLRTKESHKPKMIQQQNDDGTLEDVQHAAEDTMWEETFKSWTDPKPNGPESIALDISFNGFSHVYGIPEHASTLSLKETRGGDNAYTEPYRLYNTDVFEYALDSPTSLYGAIPFMTAHRKDLSAGIFWMNPSETWIDIVKTKSSKNSLAKLLDFGKKEVTTTQTHWMSEAGVLDLFVFLGPTAKDVLRQYTSLTGTPALPQQFAIGYHQCRWNYINQKDVLEVDQKFDEFEMPYDVIWLDIEYTVEKKYFTWDNTKFPDPIAMEKQLDDKGRQLVAIVDPHIKRADDFPVFEVANKDHYFVQKPTGGDYEGWCWPGQSSWPDFFDPKVCQWWQSLFAFDKFVGTRENVHIWHDMNEPSIFNGPEITMQKEMIHHGNWEHRNLHNLYGLLSFAATSEGVRTRTKVPKRPFVLSRSFYAGAQRYGAVWTGDNMADWDSLAMSMPMILSSGLGGMPFNGADVPGFFGNPGPELLARWYQTGVFQPFFRGHAHIDTKRREPYLVDEPYRSITRKALRTRYALLPYWYTLFYDAFKTGTPMMRPMFMEFPQEEQIFAMEDQFMVGDSILVKPITTEQTTSTDVYFPGEQPWYDLETYQPIYHHGYRTVDAPLEKIPAYYRGGRIIPRRERPRRSSAAMALDPFTLMIALDKKSNAEGTLYLDDGESYDYEAGTFAHTHFVYNKGILTCDSLHADGASAGAQAFAKKMSSVRVERLVLMGTHRQPNRVQLLTKQTTLDLAFSYHEAVSSLEIRDPAVSVVECDWTIRFDF</sequence>
<feature type="signal peptide" evidence="11">
    <location>
        <begin position="1"/>
        <end position="25"/>
    </location>
</feature>
<keyword evidence="4 11" id="KW-0732">Signal</keyword>
<keyword evidence="5 10" id="KW-0378">Hydrolase</keyword>
<dbReference type="PANTHER" id="PTHR22762:SF54">
    <property type="entry name" value="BCDNA.GH04962"/>
    <property type="match status" value="1"/>
</dbReference>
<dbReference type="InterPro" id="IPR033403">
    <property type="entry name" value="DUF5110"/>
</dbReference>
<protein>
    <recommendedName>
        <fullName evidence="9">Glucosidase II subunit alpha</fullName>
    </recommendedName>
</protein>
<evidence type="ECO:0000259" key="13">
    <source>
        <dbReference type="Pfam" id="PF13802"/>
    </source>
</evidence>
<dbReference type="InterPro" id="IPR017853">
    <property type="entry name" value="GH"/>
</dbReference>
<evidence type="ECO:0000256" key="10">
    <source>
        <dbReference type="RuleBase" id="RU361185"/>
    </source>
</evidence>
<evidence type="ECO:0000256" key="8">
    <source>
        <dbReference type="ARBA" id="ARBA00023295"/>
    </source>
</evidence>
<name>A0A1X2GU67_9FUNG</name>
<dbReference type="InterPro" id="IPR048395">
    <property type="entry name" value="Glyco_hydro_31_C"/>
</dbReference>
<dbReference type="GO" id="GO:0070880">
    <property type="term" value="P:fungal-type cell wall beta-glucan biosynthetic process"/>
    <property type="evidence" value="ECO:0007669"/>
    <property type="project" value="EnsemblFungi"/>
</dbReference>
<dbReference type="InterPro" id="IPR011013">
    <property type="entry name" value="Gal_mutarotase_sf_dom"/>
</dbReference>
<keyword evidence="8 10" id="KW-0326">Glycosidase</keyword>
<reference evidence="16 17" key="1">
    <citation type="submission" date="2016-07" db="EMBL/GenBank/DDBJ databases">
        <title>Pervasive Adenine N6-methylation of Active Genes in Fungi.</title>
        <authorList>
            <consortium name="DOE Joint Genome Institute"/>
            <person name="Mondo S.J."/>
            <person name="Dannebaum R.O."/>
            <person name="Kuo R.C."/>
            <person name="Labutti K."/>
            <person name="Haridas S."/>
            <person name="Kuo A."/>
            <person name="Salamov A."/>
            <person name="Ahrendt S.R."/>
            <person name="Lipzen A."/>
            <person name="Sullivan W."/>
            <person name="Andreopoulos W.B."/>
            <person name="Clum A."/>
            <person name="Lindquist E."/>
            <person name="Daum C."/>
            <person name="Ramamoorthy G.K."/>
            <person name="Gryganskyi A."/>
            <person name="Culley D."/>
            <person name="Magnuson J.K."/>
            <person name="James T.Y."/>
            <person name="O'Malley M.A."/>
            <person name="Stajich J.E."/>
            <person name="Spatafora J.W."/>
            <person name="Visel A."/>
            <person name="Grigoriev I.V."/>
        </authorList>
    </citation>
    <scope>NUCLEOTIDE SEQUENCE [LARGE SCALE GENOMIC DNA]</scope>
    <source>
        <strain evidence="16 17">NRRL 3301</strain>
    </source>
</reference>
<dbReference type="InterPro" id="IPR025887">
    <property type="entry name" value="Glyco_hydro_31_N_dom"/>
</dbReference>
<feature type="domain" description="Glycoside hydrolase family 31 N-terminal" evidence="13">
    <location>
        <begin position="93"/>
        <end position="322"/>
    </location>
</feature>
<dbReference type="AlphaFoldDB" id="A0A1X2GU67"/>
<dbReference type="Pfam" id="PF17137">
    <property type="entry name" value="DUF5110"/>
    <property type="match status" value="1"/>
</dbReference>
<dbReference type="Gene3D" id="2.60.40.1180">
    <property type="entry name" value="Golgi alpha-mannosidase II"/>
    <property type="match status" value="2"/>
</dbReference>
<evidence type="ECO:0000256" key="5">
    <source>
        <dbReference type="ARBA" id="ARBA00022801"/>
    </source>
</evidence>
<dbReference type="Proteomes" id="UP000242146">
    <property type="component" value="Unassembled WGS sequence"/>
</dbReference>
<keyword evidence="6" id="KW-0256">Endoplasmic reticulum</keyword>
<dbReference type="GO" id="GO:0005788">
    <property type="term" value="C:endoplasmic reticulum lumen"/>
    <property type="evidence" value="ECO:0007669"/>
    <property type="project" value="EnsemblFungi"/>
</dbReference>
<feature type="domain" description="Glycosyl hydrolase family 31 C-terminal" evidence="15">
    <location>
        <begin position="718"/>
        <end position="805"/>
    </location>
</feature>
<evidence type="ECO:0000259" key="15">
    <source>
        <dbReference type="Pfam" id="PF21365"/>
    </source>
</evidence>
<dbReference type="GO" id="GO:0106407">
    <property type="term" value="F:Glc2Man9GlcNAc2 oligosaccharide glucosidase activity"/>
    <property type="evidence" value="ECO:0007669"/>
    <property type="project" value="EnsemblFungi"/>
</dbReference>
<evidence type="ECO:0000256" key="11">
    <source>
        <dbReference type="SAM" id="SignalP"/>
    </source>
</evidence>
<evidence type="ECO:0000256" key="3">
    <source>
        <dbReference type="ARBA" id="ARBA00007806"/>
    </source>
</evidence>
<proteinExistence type="inferred from homology"/>
<organism evidence="16 17">
    <name type="scientific">Hesseltinella vesiculosa</name>
    <dbReference type="NCBI Taxonomy" id="101127"/>
    <lineage>
        <taxon>Eukaryota</taxon>
        <taxon>Fungi</taxon>
        <taxon>Fungi incertae sedis</taxon>
        <taxon>Mucoromycota</taxon>
        <taxon>Mucoromycotina</taxon>
        <taxon>Mucoromycetes</taxon>
        <taxon>Mucorales</taxon>
        <taxon>Cunninghamellaceae</taxon>
        <taxon>Hesseltinella</taxon>
    </lineage>
</organism>
<feature type="chain" id="PRO_5012552635" description="Glucosidase II subunit alpha" evidence="11">
    <location>
        <begin position="26"/>
        <end position="949"/>
    </location>
</feature>
<evidence type="ECO:0000259" key="12">
    <source>
        <dbReference type="Pfam" id="PF01055"/>
    </source>
</evidence>
<comment type="caution">
    <text evidence="16">The sequence shown here is derived from an EMBL/GenBank/DDBJ whole genome shotgun (WGS) entry which is preliminary data.</text>
</comment>
<accession>A0A1X2GU67</accession>
<evidence type="ECO:0000256" key="9">
    <source>
        <dbReference type="ARBA" id="ARBA00042895"/>
    </source>
</evidence>
<evidence type="ECO:0000313" key="17">
    <source>
        <dbReference type="Proteomes" id="UP000242146"/>
    </source>
</evidence>
<keyword evidence="7" id="KW-0325">Glycoprotein</keyword>
<dbReference type="InterPro" id="IPR000322">
    <property type="entry name" value="Glyco_hydro_31_TIM"/>
</dbReference>
<comment type="pathway">
    <text evidence="2">Glycan metabolism; N-glycan metabolism.</text>
</comment>
<dbReference type="Pfam" id="PF13802">
    <property type="entry name" value="Gal_mutarotas_2"/>
    <property type="match status" value="1"/>
</dbReference>
<dbReference type="GO" id="GO:0030246">
    <property type="term" value="F:carbohydrate binding"/>
    <property type="evidence" value="ECO:0007669"/>
    <property type="project" value="InterPro"/>
</dbReference>
<dbReference type="FunFam" id="2.60.40.1180:FF:000023">
    <property type="entry name" value="neutral alpha-glucosidase AB isoform X2"/>
    <property type="match status" value="1"/>
</dbReference>
<dbReference type="GO" id="GO:0006491">
    <property type="term" value="P:N-glycan processing"/>
    <property type="evidence" value="ECO:0007669"/>
    <property type="project" value="EnsemblFungi"/>
</dbReference>
<evidence type="ECO:0000259" key="14">
    <source>
        <dbReference type="Pfam" id="PF17137"/>
    </source>
</evidence>
<dbReference type="Pfam" id="PF01055">
    <property type="entry name" value="Glyco_hydro_31_2nd"/>
    <property type="match status" value="1"/>
</dbReference>
<dbReference type="SUPFAM" id="SSF74650">
    <property type="entry name" value="Galactose mutarotase-like"/>
    <property type="match status" value="1"/>
</dbReference>
<evidence type="ECO:0000313" key="16">
    <source>
        <dbReference type="EMBL" id="ORX61571.1"/>
    </source>
</evidence>
<evidence type="ECO:0000256" key="4">
    <source>
        <dbReference type="ARBA" id="ARBA00022729"/>
    </source>
</evidence>
<dbReference type="SUPFAM" id="SSF51445">
    <property type="entry name" value="(Trans)glycosidases"/>
    <property type="match status" value="1"/>
</dbReference>
<dbReference type="Gene3D" id="3.20.20.80">
    <property type="entry name" value="Glycosidases"/>
    <property type="match status" value="1"/>
</dbReference>
<dbReference type="OrthoDB" id="3237269at2759"/>
<dbReference type="Gene3D" id="2.60.40.1760">
    <property type="entry name" value="glycosyl hydrolase (family 31)"/>
    <property type="match status" value="1"/>
</dbReference>
<dbReference type="PANTHER" id="PTHR22762">
    <property type="entry name" value="ALPHA-GLUCOSIDASE"/>
    <property type="match status" value="1"/>
</dbReference>